<accession>A0ABR3EWH0</accession>
<feature type="compositionally biased region" description="Low complexity" evidence="1">
    <location>
        <begin position="103"/>
        <end position="112"/>
    </location>
</feature>
<dbReference type="EMBL" id="JBAHYK010001631">
    <property type="protein sequence ID" value="KAL0567269.1"/>
    <property type="molecule type" value="Genomic_DNA"/>
</dbReference>
<evidence type="ECO:0000313" key="3">
    <source>
        <dbReference type="EMBL" id="KAL0567269.1"/>
    </source>
</evidence>
<keyword evidence="2" id="KW-1133">Transmembrane helix</keyword>
<feature type="region of interest" description="Disordered" evidence="1">
    <location>
        <begin position="149"/>
        <end position="169"/>
    </location>
</feature>
<feature type="transmembrane region" description="Helical" evidence="2">
    <location>
        <begin position="20"/>
        <end position="44"/>
    </location>
</feature>
<name>A0ABR3EWH0_9AGAR</name>
<comment type="caution">
    <text evidence="3">The sequence shown here is derived from an EMBL/GenBank/DDBJ whole genome shotgun (WGS) entry which is preliminary data.</text>
</comment>
<dbReference type="Proteomes" id="UP001465976">
    <property type="component" value="Unassembled WGS sequence"/>
</dbReference>
<proteinExistence type="predicted"/>
<organism evidence="3 4">
    <name type="scientific">Marasmius crinis-equi</name>
    <dbReference type="NCBI Taxonomy" id="585013"/>
    <lineage>
        <taxon>Eukaryota</taxon>
        <taxon>Fungi</taxon>
        <taxon>Dikarya</taxon>
        <taxon>Basidiomycota</taxon>
        <taxon>Agaricomycotina</taxon>
        <taxon>Agaricomycetes</taxon>
        <taxon>Agaricomycetidae</taxon>
        <taxon>Agaricales</taxon>
        <taxon>Marasmiineae</taxon>
        <taxon>Marasmiaceae</taxon>
        <taxon>Marasmius</taxon>
    </lineage>
</organism>
<sequence length="251" mass="27038">MFTPRLWRYVVLSLRARPYLLASLPLFFSGIVGGTLNFVAGILVPGANGTAATVCRALAFVSVILATSIGFWREYHKSRQSQDLDVEMQNLGGAQNQDEPHGAAAAVATSSADISPSPPPRHRDTDGTQMSPVDLPVVLSRQLDEIPRILPRGYNNPDQTSATYSPEAGPSTAVHQLVHSVSDTLGRHGYETAPGPVVEEPSSPFVGESDNDTDGLFPVVIKNLGPGTVNIQFTGSDTMFRRNRTERQNSL</sequence>
<feature type="region of interest" description="Disordered" evidence="1">
    <location>
        <begin position="92"/>
        <end position="132"/>
    </location>
</feature>
<gene>
    <name evidence="3" type="ORF">V5O48_014722</name>
</gene>
<feature type="transmembrane region" description="Helical" evidence="2">
    <location>
        <begin position="50"/>
        <end position="72"/>
    </location>
</feature>
<evidence type="ECO:0000313" key="4">
    <source>
        <dbReference type="Proteomes" id="UP001465976"/>
    </source>
</evidence>
<evidence type="ECO:0000256" key="2">
    <source>
        <dbReference type="SAM" id="Phobius"/>
    </source>
</evidence>
<keyword evidence="2" id="KW-0812">Transmembrane</keyword>
<protein>
    <recommendedName>
        <fullName evidence="5">Transmembrane protein</fullName>
    </recommendedName>
</protein>
<keyword evidence="4" id="KW-1185">Reference proteome</keyword>
<keyword evidence="2" id="KW-0472">Membrane</keyword>
<evidence type="ECO:0008006" key="5">
    <source>
        <dbReference type="Google" id="ProtNLM"/>
    </source>
</evidence>
<evidence type="ECO:0000256" key="1">
    <source>
        <dbReference type="SAM" id="MobiDB-lite"/>
    </source>
</evidence>
<reference evidence="3 4" key="1">
    <citation type="submission" date="2024-02" db="EMBL/GenBank/DDBJ databases">
        <title>A draft genome for the cacao thread blight pathogen Marasmius crinis-equi.</title>
        <authorList>
            <person name="Cohen S.P."/>
            <person name="Baruah I.K."/>
            <person name="Amoako-Attah I."/>
            <person name="Bukari Y."/>
            <person name="Meinhardt L.W."/>
            <person name="Bailey B.A."/>
        </authorList>
    </citation>
    <scope>NUCLEOTIDE SEQUENCE [LARGE SCALE GENOMIC DNA]</scope>
    <source>
        <strain evidence="3 4">GH-76</strain>
    </source>
</reference>